<protein>
    <submittedName>
        <fullName evidence="1">Uncharacterized protein</fullName>
    </submittedName>
</protein>
<accession>A0A0A9GV84</accession>
<organism evidence="1">
    <name type="scientific">Arundo donax</name>
    <name type="common">Giant reed</name>
    <name type="synonym">Donax arundinaceus</name>
    <dbReference type="NCBI Taxonomy" id="35708"/>
    <lineage>
        <taxon>Eukaryota</taxon>
        <taxon>Viridiplantae</taxon>
        <taxon>Streptophyta</taxon>
        <taxon>Embryophyta</taxon>
        <taxon>Tracheophyta</taxon>
        <taxon>Spermatophyta</taxon>
        <taxon>Magnoliopsida</taxon>
        <taxon>Liliopsida</taxon>
        <taxon>Poales</taxon>
        <taxon>Poaceae</taxon>
        <taxon>PACMAD clade</taxon>
        <taxon>Arundinoideae</taxon>
        <taxon>Arundineae</taxon>
        <taxon>Arundo</taxon>
    </lineage>
</organism>
<sequence length="76" mass="8647">MPKGIHNFCCVEHSYSDKLRISHKTTHILHKQKSKVYPKPPPPSPPVWSHAQAPFFHGWMTATTMITTITSSMMMA</sequence>
<evidence type="ECO:0000313" key="1">
    <source>
        <dbReference type="EMBL" id="JAE26471.1"/>
    </source>
</evidence>
<reference evidence="1" key="2">
    <citation type="journal article" date="2015" name="Data Brief">
        <title>Shoot transcriptome of the giant reed, Arundo donax.</title>
        <authorList>
            <person name="Barrero R.A."/>
            <person name="Guerrero F.D."/>
            <person name="Moolhuijzen P."/>
            <person name="Goolsby J.A."/>
            <person name="Tidwell J."/>
            <person name="Bellgard S.E."/>
            <person name="Bellgard M.I."/>
        </authorList>
    </citation>
    <scope>NUCLEOTIDE SEQUENCE</scope>
    <source>
        <tissue evidence="1">Shoot tissue taken approximately 20 cm above the soil surface</tissue>
    </source>
</reference>
<dbReference type="AlphaFoldDB" id="A0A0A9GV84"/>
<dbReference type="EMBL" id="GBRH01171425">
    <property type="protein sequence ID" value="JAE26471.1"/>
    <property type="molecule type" value="Transcribed_RNA"/>
</dbReference>
<reference evidence="1" key="1">
    <citation type="submission" date="2014-09" db="EMBL/GenBank/DDBJ databases">
        <authorList>
            <person name="Magalhaes I.L.F."/>
            <person name="Oliveira U."/>
            <person name="Santos F.R."/>
            <person name="Vidigal T.H.D.A."/>
            <person name="Brescovit A.D."/>
            <person name="Santos A.J."/>
        </authorList>
    </citation>
    <scope>NUCLEOTIDE SEQUENCE</scope>
    <source>
        <tissue evidence="1">Shoot tissue taken approximately 20 cm above the soil surface</tissue>
    </source>
</reference>
<proteinExistence type="predicted"/>
<name>A0A0A9GV84_ARUDO</name>